<dbReference type="InterPro" id="IPR017853">
    <property type="entry name" value="GH"/>
</dbReference>
<sequence>MKYRIKLIITCFILGQFLFSCSDKELIEEPPTVEEPTPEPKPEPEPDPEPEPIVTLPELHVDGRYLKNAEGEIVNLHGFTQTYSPFFNSNRWSNYDVNGCLSYNKRMVDEILDAGWKFNFVRMHLDPYWSDDPNKPSVRYEGHERFSEVRFRKYLDELFVPMAEYFLSKGMYVVMRPPGVCPNGEGYEGIEIGDTYQEFLLKVWDIVSKHSKLKNNTGIMFELANEPVNIKGTDGKFGSSGDACFANMKEYFQAIVDKIRSNNSNNIIWVPGLAYQSSYAGYATHRIEGENIGFAVHCYPGWYGSDAEEDSSEGIGSSTGGGYEAFQRGWDAQVGPVAEFAPIMVTEIDWAPKKYDATWGKSITGEAGGKGFGANFKYIADKSGNVSWLFFTTDSEMLAAFEDIPGELGNYTFLNDPEACPWPMYHWFKEYAEGVVVNGELERLEFVGTPDNIELVMGDAEYINVKAVYSDGSTRMITHEVTLASSDDSVVKVDGVGKIVAVSEGQATLTISYVTDSQDRKELSVSVKVLSPFILKEEFFNPSIWEDGSFDEETSTLITGKYGFGGWQYADGLDLHEYSSIRVELASPNDCGASFRLFDQNSYWTSPAMYDFGRSTVINVNLQNMTNAEGIKLDPSHLFIVGFWSTGGKPITIKSISLNK</sequence>
<dbReference type="InterPro" id="IPR001547">
    <property type="entry name" value="Glyco_hydro_5"/>
</dbReference>
<dbReference type="AlphaFoldDB" id="A0A948WV95"/>
<feature type="region of interest" description="Disordered" evidence="3">
    <location>
        <begin position="28"/>
        <end position="53"/>
    </location>
</feature>
<dbReference type="PROSITE" id="PS51257">
    <property type="entry name" value="PROKAR_LIPOPROTEIN"/>
    <property type="match status" value="1"/>
</dbReference>
<dbReference type="EMBL" id="JAHLFW010000046">
    <property type="protein sequence ID" value="MBU3837642.1"/>
    <property type="molecule type" value="Genomic_DNA"/>
</dbReference>
<evidence type="ECO:0000256" key="2">
    <source>
        <dbReference type="ARBA" id="ARBA00023295"/>
    </source>
</evidence>
<evidence type="ECO:0000313" key="6">
    <source>
        <dbReference type="Proteomes" id="UP000783796"/>
    </source>
</evidence>
<dbReference type="SUPFAM" id="SSF51445">
    <property type="entry name" value="(Trans)glycosidases"/>
    <property type="match status" value="1"/>
</dbReference>
<protein>
    <submittedName>
        <fullName evidence="5">Cellulase family glycosylhydrolase</fullName>
    </submittedName>
</protein>
<gene>
    <name evidence="5" type="ORF">H9777_04855</name>
</gene>
<dbReference type="InterPro" id="IPR008964">
    <property type="entry name" value="Invasin/intimin_cell_adhesion"/>
</dbReference>
<dbReference type="GO" id="GO:0004553">
    <property type="term" value="F:hydrolase activity, hydrolyzing O-glycosyl compounds"/>
    <property type="evidence" value="ECO:0007669"/>
    <property type="project" value="InterPro"/>
</dbReference>
<reference evidence="5" key="2">
    <citation type="submission" date="2021-04" db="EMBL/GenBank/DDBJ databases">
        <authorList>
            <person name="Gilroy R."/>
        </authorList>
    </citation>
    <scope>NUCLEOTIDE SEQUENCE</scope>
    <source>
        <strain evidence="5">G4-2901</strain>
    </source>
</reference>
<dbReference type="Gene3D" id="3.20.20.80">
    <property type="entry name" value="Glycosidases"/>
    <property type="match status" value="1"/>
</dbReference>
<dbReference type="Proteomes" id="UP000783796">
    <property type="component" value="Unassembled WGS sequence"/>
</dbReference>
<evidence type="ECO:0000313" key="5">
    <source>
        <dbReference type="EMBL" id="MBU3837642.1"/>
    </source>
</evidence>
<dbReference type="GO" id="GO:0000272">
    <property type="term" value="P:polysaccharide catabolic process"/>
    <property type="evidence" value="ECO:0007669"/>
    <property type="project" value="InterPro"/>
</dbReference>
<dbReference type="Pfam" id="PF00150">
    <property type="entry name" value="Cellulase"/>
    <property type="match status" value="1"/>
</dbReference>
<evidence type="ECO:0000259" key="4">
    <source>
        <dbReference type="Pfam" id="PF00150"/>
    </source>
</evidence>
<keyword evidence="2" id="KW-0326">Glycosidase</keyword>
<evidence type="ECO:0000256" key="1">
    <source>
        <dbReference type="ARBA" id="ARBA00022801"/>
    </source>
</evidence>
<dbReference type="Gene3D" id="2.60.40.1080">
    <property type="match status" value="1"/>
</dbReference>
<organism evidence="5 6">
    <name type="scientific">Candidatus Phocaeicola faecigallinarum</name>
    <dbReference type="NCBI Taxonomy" id="2838732"/>
    <lineage>
        <taxon>Bacteria</taxon>
        <taxon>Pseudomonadati</taxon>
        <taxon>Bacteroidota</taxon>
        <taxon>Bacteroidia</taxon>
        <taxon>Bacteroidales</taxon>
        <taxon>Bacteroidaceae</taxon>
        <taxon>Phocaeicola</taxon>
    </lineage>
</organism>
<feature type="domain" description="Glycoside hydrolase family 5" evidence="4">
    <location>
        <begin position="103"/>
        <end position="309"/>
    </location>
</feature>
<comment type="caution">
    <text evidence="5">The sequence shown here is derived from an EMBL/GenBank/DDBJ whole genome shotgun (WGS) entry which is preliminary data.</text>
</comment>
<accession>A0A948WV95</accession>
<keyword evidence="1" id="KW-0378">Hydrolase</keyword>
<dbReference type="SUPFAM" id="SSF49373">
    <property type="entry name" value="Invasin/intimin cell-adhesion fragments"/>
    <property type="match status" value="1"/>
</dbReference>
<evidence type="ECO:0000256" key="3">
    <source>
        <dbReference type="SAM" id="MobiDB-lite"/>
    </source>
</evidence>
<name>A0A948WV95_9BACT</name>
<proteinExistence type="predicted"/>
<reference evidence="5" key="1">
    <citation type="journal article" date="2021" name="PeerJ">
        <title>Extensive microbial diversity within the chicken gut microbiome revealed by metagenomics and culture.</title>
        <authorList>
            <person name="Gilroy R."/>
            <person name="Ravi A."/>
            <person name="Getino M."/>
            <person name="Pursley I."/>
            <person name="Horton D.L."/>
            <person name="Alikhan N.F."/>
            <person name="Baker D."/>
            <person name="Gharbi K."/>
            <person name="Hall N."/>
            <person name="Watson M."/>
            <person name="Adriaenssens E.M."/>
            <person name="Foster-Nyarko E."/>
            <person name="Jarju S."/>
            <person name="Secka A."/>
            <person name="Antonio M."/>
            <person name="Oren A."/>
            <person name="Chaudhuri R.R."/>
            <person name="La Ragione R."/>
            <person name="Hildebrand F."/>
            <person name="Pallen M.J."/>
        </authorList>
    </citation>
    <scope>NUCLEOTIDE SEQUENCE</scope>
    <source>
        <strain evidence="5">G4-2901</strain>
    </source>
</reference>